<dbReference type="EMBL" id="JADIMY010000008">
    <property type="protein sequence ID" value="MBO8427022.1"/>
    <property type="molecule type" value="Genomic_DNA"/>
</dbReference>
<name>A0A9D9DG72_9BACL</name>
<dbReference type="Pfam" id="PF13707">
    <property type="entry name" value="RloB"/>
    <property type="match status" value="1"/>
</dbReference>
<accession>A0A9D9DG72</accession>
<organism evidence="1 2">
    <name type="scientific">Candidatus Onthovivens merdipullorum</name>
    <dbReference type="NCBI Taxonomy" id="2840889"/>
    <lineage>
        <taxon>Bacteria</taxon>
        <taxon>Bacillati</taxon>
        <taxon>Bacillota</taxon>
        <taxon>Bacilli</taxon>
        <taxon>Bacillales</taxon>
        <taxon>Candidatus Onthovivens</taxon>
    </lineage>
</organism>
<sequence>MIYPFLLSRNESTLEVKKNIYFLLEGKNTEQFYFDGLLNDSDFKPYDNVSIYSFIKGGSDEGLTQPIKMIEKAISYANDKTNKFNKNIDKIYVIFDLDVFKNDNGKISSLKKYRKYKYIKLGYSNPAFELFLLLHLDEAYTKYIAKYKSKILSNEYYKGKRFINYLLSEVTGINPKSNELVSVFAKNYKNAIKEEKSINEILVKAYKNVTCNVAKLIDELDTN</sequence>
<evidence type="ECO:0000313" key="2">
    <source>
        <dbReference type="Proteomes" id="UP000823613"/>
    </source>
</evidence>
<dbReference type="Proteomes" id="UP000823613">
    <property type="component" value="Unassembled WGS sequence"/>
</dbReference>
<dbReference type="AlphaFoldDB" id="A0A9D9DG72"/>
<evidence type="ECO:0000313" key="1">
    <source>
        <dbReference type="EMBL" id="MBO8427022.1"/>
    </source>
</evidence>
<reference evidence="1" key="1">
    <citation type="submission" date="2020-10" db="EMBL/GenBank/DDBJ databases">
        <authorList>
            <person name="Gilroy R."/>
        </authorList>
    </citation>
    <scope>NUCLEOTIDE SEQUENCE</scope>
    <source>
        <strain evidence="1">11159</strain>
    </source>
</reference>
<comment type="caution">
    <text evidence="1">The sequence shown here is derived from an EMBL/GenBank/DDBJ whole genome shotgun (WGS) entry which is preliminary data.</text>
</comment>
<proteinExistence type="predicted"/>
<dbReference type="InterPro" id="IPR025591">
    <property type="entry name" value="RloB"/>
</dbReference>
<reference evidence="1" key="2">
    <citation type="journal article" date="2021" name="PeerJ">
        <title>Extensive microbial diversity within the chicken gut microbiome revealed by metagenomics and culture.</title>
        <authorList>
            <person name="Gilroy R."/>
            <person name="Ravi A."/>
            <person name="Getino M."/>
            <person name="Pursley I."/>
            <person name="Horton D.L."/>
            <person name="Alikhan N.F."/>
            <person name="Baker D."/>
            <person name="Gharbi K."/>
            <person name="Hall N."/>
            <person name="Watson M."/>
            <person name="Adriaenssens E.M."/>
            <person name="Foster-Nyarko E."/>
            <person name="Jarju S."/>
            <person name="Secka A."/>
            <person name="Antonio M."/>
            <person name="Oren A."/>
            <person name="Chaudhuri R.R."/>
            <person name="La Ragione R."/>
            <person name="Hildebrand F."/>
            <person name="Pallen M.J."/>
        </authorList>
    </citation>
    <scope>NUCLEOTIDE SEQUENCE</scope>
    <source>
        <strain evidence="1">11159</strain>
    </source>
</reference>
<protein>
    <submittedName>
        <fullName evidence="1">RloB domain-containing protein</fullName>
    </submittedName>
</protein>
<gene>
    <name evidence="1" type="ORF">IAC58_00460</name>
</gene>